<dbReference type="Proteomes" id="UP000198329">
    <property type="component" value="Chromosome II"/>
</dbReference>
<gene>
    <name evidence="1" type="ORF">PNIG_b0004</name>
</gene>
<dbReference type="AlphaFoldDB" id="A0AAC9XZ40"/>
<organism evidence="1 2">
    <name type="scientific">Pseudoalteromonas nigrifaciens</name>
    <dbReference type="NCBI Taxonomy" id="28109"/>
    <lineage>
        <taxon>Bacteria</taxon>
        <taxon>Pseudomonadati</taxon>
        <taxon>Pseudomonadota</taxon>
        <taxon>Gammaproteobacteria</taxon>
        <taxon>Alteromonadales</taxon>
        <taxon>Pseudoalteromonadaceae</taxon>
        <taxon>Pseudoalteromonas</taxon>
    </lineage>
</organism>
<proteinExistence type="predicted"/>
<protein>
    <submittedName>
        <fullName evidence="1">Uncharacterized protein</fullName>
    </submittedName>
</protein>
<keyword evidence="2" id="KW-1185">Reference proteome</keyword>
<reference evidence="1 2" key="1">
    <citation type="submission" date="2015-03" db="EMBL/GenBank/DDBJ databases">
        <authorList>
            <person name="Xie B.-B."/>
            <person name="Rong J.-C."/>
            <person name="Qin Q.-L."/>
            <person name="Zhang Y.-Z."/>
        </authorList>
    </citation>
    <scope>NUCLEOTIDE SEQUENCE [LARGE SCALE GENOMIC DNA]</scope>
    <source>
        <strain evidence="1 2">KMM 661</strain>
    </source>
</reference>
<sequence>MHLQFESRVQKKYKKIKLKFCVKQRCKKGIKKASPKVGWLNHYLFK</sequence>
<dbReference type="EMBL" id="CP011037">
    <property type="protein sequence ID" value="ASM55667.1"/>
    <property type="molecule type" value="Genomic_DNA"/>
</dbReference>
<dbReference type="KEGG" id="png:PNIG_b0004"/>
<evidence type="ECO:0000313" key="2">
    <source>
        <dbReference type="Proteomes" id="UP000198329"/>
    </source>
</evidence>
<name>A0AAC9XZ40_9GAMM</name>
<evidence type="ECO:0000313" key="1">
    <source>
        <dbReference type="EMBL" id="ASM55667.1"/>
    </source>
</evidence>
<accession>A0AAC9XZ40</accession>